<dbReference type="Gene3D" id="2.60.40.10">
    <property type="entry name" value="Immunoglobulins"/>
    <property type="match status" value="1"/>
</dbReference>
<dbReference type="PANTHER" id="PTHR37833:SF1">
    <property type="entry name" value="SIGNAL PEPTIDE PROTEIN"/>
    <property type="match status" value="1"/>
</dbReference>
<dbReference type="InterPro" id="IPR013783">
    <property type="entry name" value="Ig-like_fold"/>
</dbReference>
<accession>A0ABW2Z9Q6</accession>
<reference evidence="2" key="1">
    <citation type="journal article" date="2019" name="Int. J. Syst. Evol. Microbiol.">
        <title>The Global Catalogue of Microorganisms (GCM) 10K type strain sequencing project: providing services to taxonomists for standard genome sequencing and annotation.</title>
        <authorList>
            <consortium name="The Broad Institute Genomics Platform"/>
            <consortium name="The Broad Institute Genome Sequencing Center for Infectious Disease"/>
            <person name="Wu L."/>
            <person name="Ma J."/>
        </authorList>
    </citation>
    <scope>NUCLEOTIDE SEQUENCE [LARGE SCALE GENOMIC DNA]</scope>
    <source>
        <strain evidence="2">CCUG 60022</strain>
    </source>
</reference>
<organism evidence="1 2">
    <name type="scientific">Lutibacter aestuarii</name>
    <dbReference type="NCBI Taxonomy" id="861111"/>
    <lineage>
        <taxon>Bacteria</taxon>
        <taxon>Pseudomonadati</taxon>
        <taxon>Bacteroidota</taxon>
        <taxon>Flavobacteriia</taxon>
        <taxon>Flavobacteriales</taxon>
        <taxon>Flavobacteriaceae</taxon>
        <taxon>Lutibacter</taxon>
    </lineage>
</organism>
<dbReference type="Pfam" id="PF07610">
    <property type="entry name" value="DUF1573"/>
    <property type="match status" value="1"/>
</dbReference>
<dbReference type="PANTHER" id="PTHR37833">
    <property type="entry name" value="LIPOPROTEIN-RELATED"/>
    <property type="match status" value="1"/>
</dbReference>
<dbReference type="Proteomes" id="UP001597032">
    <property type="component" value="Unassembled WGS sequence"/>
</dbReference>
<evidence type="ECO:0000313" key="2">
    <source>
        <dbReference type="Proteomes" id="UP001597032"/>
    </source>
</evidence>
<gene>
    <name evidence="1" type="ORF">ACFQZW_10245</name>
</gene>
<dbReference type="RefSeq" id="WP_298263128.1">
    <property type="nucleotide sequence ID" value="NZ_JBHTIC010000008.1"/>
</dbReference>
<comment type="caution">
    <text evidence="1">The sequence shown here is derived from an EMBL/GenBank/DDBJ whole genome shotgun (WGS) entry which is preliminary data.</text>
</comment>
<proteinExistence type="predicted"/>
<dbReference type="EMBL" id="JBHTIC010000008">
    <property type="protein sequence ID" value="MFD0762462.1"/>
    <property type="molecule type" value="Genomic_DNA"/>
</dbReference>
<dbReference type="PROSITE" id="PS51257">
    <property type="entry name" value="PROKAR_LIPOPROTEIN"/>
    <property type="match status" value="1"/>
</dbReference>
<evidence type="ECO:0000313" key="1">
    <source>
        <dbReference type="EMBL" id="MFD0762462.1"/>
    </source>
</evidence>
<name>A0ABW2Z9Q6_9FLAO</name>
<sequence>MKKITIICATLLSVVFISCNDSATKKIKSTNLETAKERDEIISLGGPVIEFDKMEFDFGTITEGEIIDGTFKISNTGKTDLLIINAKPSCGCTVPEWPKEPIKPGASAELKFSFNSNGRVGKQHKTITLQTNTEKVTEMLRIKGTVTAKNS</sequence>
<dbReference type="InterPro" id="IPR011467">
    <property type="entry name" value="DUF1573"/>
</dbReference>
<protein>
    <submittedName>
        <fullName evidence="1">DUF1573 domain-containing protein</fullName>
    </submittedName>
</protein>
<keyword evidence="2" id="KW-1185">Reference proteome</keyword>